<organism evidence="1 2">
    <name type="scientific">Brenneria tiliae</name>
    <dbReference type="NCBI Taxonomy" id="2914984"/>
    <lineage>
        <taxon>Bacteria</taxon>
        <taxon>Pseudomonadati</taxon>
        <taxon>Pseudomonadota</taxon>
        <taxon>Gammaproteobacteria</taxon>
        <taxon>Enterobacterales</taxon>
        <taxon>Pectobacteriaceae</taxon>
        <taxon>Brenneria</taxon>
    </lineage>
</organism>
<sequence length="532" mass="60928">MGRNLGNMGESKFKLLCASAGIICNSSKDDDQAGWDFILDFPHETHLAVFADLAPQALCCKVQVKATDSVKKQVQIPLSNLLRLVNESNPVFIFFLEFDGKDEPESAYLLHIDKKIIASVLKKSREISLVKQKKLNKTTMLIKYDESQKLDFITGSCLKHKIEMYISSGMRNYVKNKQELIRSLGFENGIGEFQFKTKTRDSFHKMTKALLGVGEPIDVFDAVLYDKRFDIRSINTDFKNNKGKLTFLENTSSKKSCVVIKNKNINKKLYFDCDLYVTPLGLNLPDGSYIIRLSHYFFDLLLRNNGTVEYNFKLHDKKLEVNKLKQAIDLVNWICFSDEIHGNGLDIEIQMIPFPQPLICSIKSRNDLEDSEKYAWINAKVLTSKLVGIINMLDFDISITTQLKNIQNNHKQINAIHDLLNPKGKDIHFEFQFDPGTEKIEKNELKKCCCIYGIKIDLGDFSIIPTHAIIGEMIQNNKKYSLRPAVIINEGGLYFKTGENEKDEIDFKIESIYLKYKKQGYKVFDCMSEAAF</sequence>
<accession>A0ABT0MWS4</accession>
<reference evidence="1 2" key="1">
    <citation type="submission" date="2022-02" db="EMBL/GenBank/DDBJ databases">
        <title>Description of Brenneria tiliae sp. nov. isolated from symptomatic Tilia x moltkei and Tilia x europaea trees in the UK.</title>
        <authorList>
            <person name="Kile H."/>
        </authorList>
    </citation>
    <scope>NUCLEOTIDE SEQUENCE [LARGE SCALE GENOMIC DNA]</scope>
    <source>
        <strain evidence="1 2">MC1SB4.1</strain>
    </source>
</reference>
<dbReference type="Proteomes" id="UP001203069">
    <property type="component" value="Unassembled WGS sequence"/>
</dbReference>
<protein>
    <recommendedName>
        <fullName evidence="3">DUF4365 domain-containing protein</fullName>
    </recommendedName>
</protein>
<dbReference type="EMBL" id="JAKPBZ010000114">
    <property type="protein sequence ID" value="MCL2894293.1"/>
    <property type="molecule type" value="Genomic_DNA"/>
</dbReference>
<dbReference type="RefSeq" id="WP_249245496.1">
    <property type="nucleotide sequence ID" value="NZ_JAKPBZ010000114.1"/>
</dbReference>
<comment type="caution">
    <text evidence="1">The sequence shown here is derived from an EMBL/GenBank/DDBJ whole genome shotgun (WGS) entry which is preliminary data.</text>
</comment>
<evidence type="ECO:0008006" key="3">
    <source>
        <dbReference type="Google" id="ProtNLM"/>
    </source>
</evidence>
<evidence type="ECO:0000313" key="2">
    <source>
        <dbReference type="Proteomes" id="UP001203069"/>
    </source>
</evidence>
<gene>
    <name evidence="1" type="ORF">MFP26_16520</name>
</gene>
<keyword evidence="2" id="KW-1185">Reference proteome</keyword>
<evidence type="ECO:0000313" key="1">
    <source>
        <dbReference type="EMBL" id="MCL2894293.1"/>
    </source>
</evidence>
<proteinExistence type="predicted"/>
<name>A0ABT0MWS4_9GAMM</name>